<dbReference type="SUPFAM" id="SSF52540">
    <property type="entry name" value="P-loop containing nucleoside triphosphate hydrolases"/>
    <property type="match status" value="1"/>
</dbReference>
<gene>
    <name evidence="1" type="ORF">H8712_04240</name>
</gene>
<proteinExistence type="predicted"/>
<accession>A0ABR7P8U4</accession>
<dbReference type="InterPro" id="IPR027417">
    <property type="entry name" value="P-loop_NTPase"/>
</dbReference>
<dbReference type="PANTHER" id="PTHR37816:SF2">
    <property type="entry name" value="DNA TOPOLOGY MODULATION PROTEIN FLAR-RELATED PROTEIN"/>
    <property type="match status" value="1"/>
</dbReference>
<dbReference type="Proteomes" id="UP000661649">
    <property type="component" value="Unassembled WGS sequence"/>
</dbReference>
<dbReference type="RefSeq" id="WP_117455089.1">
    <property type="nucleotide sequence ID" value="NZ_JACRTP010000001.1"/>
</dbReference>
<name>A0ABR7P8U4_9FIRM</name>
<reference evidence="1 2" key="1">
    <citation type="submission" date="2020-08" db="EMBL/GenBank/DDBJ databases">
        <title>Genome public.</title>
        <authorList>
            <person name="Liu C."/>
            <person name="Sun Q."/>
        </authorList>
    </citation>
    <scope>NUCLEOTIDE SEQUENCE [LARGE SCALE GENOMIC DNA]</scope>
    <source>
        <strain evidence="1 2">3_YM_SP_D4_24.mj</strain>
    </source>
</reference>
<evidence type="ECO:0000313" key="2">
    <source>
        <dbReference type="Proteomes" id="UP000661649"/>
    </source>
</evidence>
<sequence length="153" mass="18349">MKIHIIGGSGSGKTYLADKLSKEYGITHYDLDELQWDNKADSYGVKRNAEERQEILEDILENEQWIIEGVYYKWCKQCFADADKIYLLQVPRRVYIYRIVKRFLKRKLGLEKGKKETIRSLIHLIKWADIYEKNDMIEIKKILERYKDKVMII</sequence>
<protein>
    <submittedName>
        <fullName evidence="1">DNA topology modulation protein FlaR</fullName>
    </submittedName>
</protein>
<dbReference type="EMBL" id="JACRTP010000001">
    <property type="protein sequence ID" value="MBC8627833.1"/>
    <property type="molecule type" value="Genomic_DNA"/>
</dbReference>
<dbReference type="Pfam" id="PF13238">
    <property type="entry name" value="AAA_18"/>
    <property type="match status" value="1"/>
</dbReference>
<evidence type="ECO:0000313" key="1">
    <source>
        <dbReference type="EMBL" id="MBC8627833.1"/>
    </source>
</evidence>
<comment type="caution">
    <text evidence="1">The sequence shown here is derived from an EMBL/GenBank/DDBJ whole genome shotgun (WGS) entry which is preliminary data.</text>
</comment>
<dbReference type="PANTHER" id="PTHR37816">
    <property type="entry name" value="YALI0E33011P"/>
    <property type="match status" value="1"/>
</dbReference>
<dbReference type="InterPro" id="IPR052922">
    <property type="entry name" value="Cytidylate_Kinase-2"/>
</dbReference>
<organism evidence="1 2">
    <name type="scientific">Blautia stercoris</name>
    <dbReference type="NCBI Taxonomy" id="871664"/>
    <lineage>
        <taxon>Bacteria</taxon>
        <taxon>Bacillati</taxon>
        <taxon>Bacillota</taxon>
        <taxon>Clostridia</taxon>
        <taxon>Lachnospirales</taxon>
        <taxon>Lachnospiraceae</taxon>
        <taxon>Blautia</taxon>
    </lineage>
</organism>
<dbReference type="Gene3D" id="3.40.50.300">
    <property type="entry name" value="P-loop containing nucleotide triphosphate hydrolases"/>
    <property type="match status" value="1"/>
</dbReference>
<keyword evidence="2" id="KW-1185">Reference proteome</keyword>